<dbReference type="FunFam" id="3.30.360.10:FF:000005">
    <property type="entry name" value="Homoserine dehydrogenase"/>
    <property type="match status" value="1"/>
</dbReference>
<accession>A0A133KTS5</accession>
<sequence length="327" mass="35580">MRVIKAALLGFGTVGQGVYEAVRTHREQLKEKLHAEVEIAAVLIKTPSKKRNIDSSVLVTTDFREILAIPDLEVVFEAIVGEEPGFSYCLQAIEKGCHVITANKVMFARYGNVLLEKAKEKGVFVGYEATTAGGIPVIRTISQQLQVNDIQRVQAILNGTSNFILSEMREKHLPFEEALEIARQHGYAEADPGNDVEGQDAFCKLMILSRLVFGTQPDWEKVEVEGIGGLSLADIEKADRKGLRYKHIADIYRDGGTLKASVKPVLIPSEHALYAVEGVNNAVTIYGSLVGKITLTGPGAGKFPTASAMIEDFAAGYRPVPQLDAVS</sequence>
<dbReference type="PROSITE" id="PS01042">
    <property type="entry name" value="HOMOSER_DHGENASE"/>
    <property type="match status" value="1"/>
</dbReference>
<dbReference type="UniPathway" id="UPA00050">
    <property type="reaction ID" value="UER00063"/>
</dbReference>
<evidence type="ECO:0000256" key="4">
    <source>
        <dbReference type="ARBA" id="ARBA00013213"/>
    </source>
</evidence>
<protein>
    <recommendedName>
        <fullName evidence="5 14">Homoserine dehydrogenase</fullName>
        <ecNumber evidence="4 14">1.1.1.3</ecNumber>
    </recommendedName>
</protein>
<keyword evidence="10 14" id="KW-0486">Methionine biosynthesis</keyword>
<dbReference type="PANTHER" id="PTHR43331:SF1">
    <property type="entry name" value="HOMOSERINE DEHYDROGENASE"/>
    <property type="match status" value="1"/>
</dbReference>
<dbReference type="InterPro" id="IPR019811">
    <property type="entry name" value="HDH_CS"/>
</dbReference>
<dbReference type="PANTHER" id="PTHR43331">
    <property type="entry name" value="HOMOSERINE DEHYDROGENASE"/>
    <property type="match status" value="1"/>
</dbReference>
<dbReference type="RefSeq" id="WP_061086701.1">
    <property type="nucleotide sequence ID" value="NZ_KQ955825.1"/>
</dbReference>
<gene>
    <name evidence="18" type="ORF">HMPREF3213_01476</name>
</gene>
<comment type="catalytic activity">
    <reaction evidence="11">
        <text>L-homoserine + NADP(+) = L-aspartate 4-semialdehyde + NADPH + H(+)</text>
        <dbReference type="Rhea" id="RHEA:15761"/>
        <dbReference type="ChEBI" id="CHEBI:15378"/>
        <dbReference type="ChEBI" id="CHEBI:57476"/>
        <dbReference type="ChEBI" id="CHEBI:57783"/>
        <dbReference type="ChEBI" id="CHEBI:58349"/>
        <dbReference type="ChEBI" id="CHEBI:537519"/>
        <dbReference type="EC" id="1.1.1.3"/>
    </reaction>
    <physiologicalReaction direction="right-to-left" evidence="11">
        <dbReference type="Rhea" id="RHEA:15763"/>
    </physiologicalReaction>
</comment>
<feature type="binding site" evidence="13">
    <location>
        <position position="189"/>
    </location>
    <ligand>
        <name>L-homoserine</name>
        <dbReference type="ChEBI" id="CHEBI:57476"/>
    </ligand>
</feature>
<dbReference type="Pfam" id="PF00742">
    <property type="entry name" value="Homoserine_dh"/>
    <property type="match status" value="1"/>
</dbReference>
<comment type="pathway">
    <text evidence="2 14">Amino-acid biosynthesis; L-methionine biosynthesis via de novo pathway; L-homoserine from L-aspartate: step 3/3.</text>
</comment>
<evidence type="ECO:0000256" key="11">
    <source>
        <dbReference type="ARBA" id="ARBA00048841"/>
    </source>
</evidence>
<dbReference type="SUPFAM" id="SSF51735">
    <property type="entry name" value="NAD(P)-binding Rossmann-fold domains"/>
    <property type="match status" value="1"/>
</dbReference>
<dbReference type="AlphaFoldDB" id="A0A133KTS5"/>
<dbReference type="Proteomes" id="UP000070376">
    <property type="component" value="Unassembled WGS sequence"/>
</dbReference>
<dbReference type="InterPro" id="IPR005106">
    <property type="entry name" value="Asp/hSer_DH_NAD-bd"/>
</dbReference>
<evidence type="ECO:0000256" key="8">
    <source>
        <dbReference type="ARBA" id="ARBA00023002"/>
    </source>
</evidence>
<proteinExistence type="inferred from homology"/>
<dbReference type="GO" id="GO:0009088">
    <property type="term" value="P:threonine biosynthetic process"/>
    <property type="evidence" value="ECO:0007669"/>
    <property type="project" value="UniProtKB-UniPathway"/>
</dbReference>
<comment type="similarity">
    <text evidence="3 15">Belongs to the homoserine dehydrogenase family.</text>
</comment>
<dbReference type="EMBL" id="LRPN01000047">
    <property type="protein sequence ID" value="KWZ82991.1"/>
    <property type="molecule type" value="Genomic_DNA"/>
</dbReference>
<dbReference type="PIRSF" id="PIRSF036497">
    <property type="entry name" value="HDH_short"/>
    <property type="match status" value="1"/>
</dbReference>
<evidence type="ECO:0000313" key="18">
    <source>
        <dbReference type="EMBL" id="KWZ82991.1"/>
    </source>
</evidence>
<comment type="caution">
    <text evidence="18">The sequence shown here is derived from an EMBL/GenBank/DDBJ whole genome shotgun (WGS) entry which is preliminary data.</text>
</comment>
<keyword evidence="9" id="KW-0915">Sodium</keyword>
<name>A0A133KTS5_HEYCO</name>
<evidence type="ECO:0000256" key="14">
    <source>
        <dbReference type="RuleBase" id="RU000579"/>
    </source>
</evidence>
<feature type="domain" description="Aspartate/homoserine dehydrogenase NAD-binding" evidence="17">
    <location>
        <begin position="10"/>
        <end position="125"/>
    </location>
</feature>
<feature type="active site" description="Proton donor" evidence="12">
    <location>
        <position position="204"/>
    </location>
</feature>
<feature type="binding site" evidence="13">
    <location>
        <begin position="10"/>
        <end position="15"/>
    </location>
    <ligand>
        <name>NADP(+)</name>
        <dbReference type="ChEBI" id="CHEBI:58349"/>
    </ligand>
</feature>
<evidence type="ECO:0000256" key="13">
    <source>
        <dbReference type="PIRSR" id="PIRSR036497-2"/>
    </source>
</evidence>
<feature type="binding site" evidence="13">
    <location>
        <position position="104"/>
    </location>
    <ligand>
        <name>NADPH</name>
        <dbReference type="ChEBI" id="CHEBI:57783"/>
    </ligand>
</feature>
<evidence type="ECO:0000256" key="1">
    <source>
        <dbReference type="ARBA" id="ARBA00005056"/>
    </source>
</evidence>
<evidence type="ECO:0000256" key="15">
    <source>
        <dbReference type="RuleBase" id="RU004171"/>
    </source>
</evidence>
<reference evidence="19" key="1">
    <citation type="submission" date="2016-01" db="EMBL/GenBank/DDBJ databases">
        <authorList>
            <person name="Mitreva M."/>
            <person name="Pepin K.H."/>
            <person name="Mihindukulasuriya K.A."/>
            <person name="Fulton R."/>
            <person name="Fronick C."/>
            <person name="O'Laughlin M."/>
            <person name="Miner T."/>
            <person name="Herter B."/>
            <person name="Rosa B.A."/>
            <person name="Cordes M."/>
            <person name="Tomlinson C."/>
            <person name="Wollam A."/>
            <person name="Palsikar V.B."/>
            <person name="Mardis E.R."/>
            <person name="Wilson R.K."/>
        </authorList>
    </citation>
    <scope>NUCLEOTIDE SEQUENCE [LARGE SCALE GENOMIC DNA]</scope>
    <source>
        <strain evidence="19">GED7749B</strain>
    </source>
</reference>
<dbReference type="InterPro" id="IPR001342">
    <property type="entry name" value="HDH_cat"/>
</dbReference>
<evidence type="ECO:0000256" key="3">
    <source>
        <dbReference type="ARBA" id="ARBA00006753"/>
    </source>
</evidence>
<keyword evidence="8 14" id="KW-0560">Oxidoreductase</keyword>
<dbReference type="PATRIC" id="fig|1398.22.peg.1486"/>
<dbReference type="InterPro" id="IPR022697">
    <property type="entry name" value="HDH_short"/>
</dbReference>
<evidence type="ECO:0000256" key="5">
    <source>
        <dbReference type="ARBA" id="ARBA00013376"/>
    </source>
</evidence>
<evidence type="ECO:0000259" key="16">
    <source>
        <dbReference type="Pfam" id="PF00742"/>
    </source>
</evidence>
<keyword evidence="7 14" id="KW-0791">Threonine biosynthesis</keyword>
<dbReference type="EC" id="1.1.1.3" evidence="4 14"/>
<evidence type="ECO:0000256" key="7">
    <source>
        <dbReference type="ARBA" id="ARBA00022697"/>
    </source>
</evidence>
<evidence type="ECO:0000256" key="10">
    <source>
        <dbReference type="ARBA" id="ARBA00023167"/>
    </source>
</evidence>
<feature type="domain" description="Homoserine dehydrogenase catalytic" evidence="16">
    <location>
        <begin position="136"/>
        <end position="312"/>
    </location>
</feature>
<dbReference type="Gene3D" id="3.30.360.10">
    <property type="entry name" value="Dihydrodipicolinate Reductase, domain 2"/>
    <property type="match status" value="1"/>
</dbReference>
<evidence type="ECO:0000256" key="9">
    <source>
        <dbReference type="ARBA" id="ARBA00023053"/>
    </source>
</evidence>
<dbReference type="GO" id="GO:0004412">
    <property type="term" value="F:homoserine dehydrogenase activity"/>
    <property type="evidence" value="ECO:0007669"/>
    <property type="project" value="UniProtKB-EC"/>
</dbReference>
<dbReference type="NCBIfam" id="NF004976">
    <property type="entry name" value="PRK06349.1"/>
    <property type="match status" value="1"/>
</dbReference>
<keyword evidence="13 14" id="KW-0521">NADP</keyword>
<dbReference type="GO" id="GO:0009086">
    <property type="term" value="P:methionine biosynthetic process"/>
    <property type="evidence" value="ECO:0007669"/>
    <property type="project" value="UniProtKB-KW"/>
</dbReference>
<evidence type="ECO:0000256" key="12">
    <source>
        <dbReference type="PIRSR" id="PIRSR036497-1"/>
    </source>
</evidence>
<evidence type="ECO:0000313" key="19">
    <source>
        <dbReference type="Proteomes" id="UP000070376"/>
    </source>
</evidence>
<keyword evidence="6 14" id="KW-0028">Amino-acid biosynthesis</keyword>
<dbReference type="InterPro" id="IPR036291">
    <property type="entry name" value="NAD(P)-bd_dom_sf"/>
</dbReference>
<evidence type="ECO:0000256" key="6">
    <source>
        <dbReference type="ARBA" id="ARBA00022605"/>
    </source>
</evidence>
<evidence type="ECO:0000259" key="17">
    <source>
        <dbReference type="Pfam" id="PF03447"/>
    </source>
</evidence>
<organism evidence="18 19">
    <name type="scientific">Heyndrickxia coagulans</name>
    <name type="common">Weizmannia coagulans</name>
    <dbReference type="NCBI Taxonomy" id="1398"/>
    <lineage>
        <taxon>Bacteria</taxon>
        <taxon>Bacillati</taxon>
        <taxon>Bacillota</taxon>
        <taxon>Bacilli</taxon>
        <taxon>Bacillales</taxon>
        <taxon>Bacillaceae</taxon>
        <taxon>Heyndrickxia</taxon>
    </lineage>
</organism>
<dbReference type="SUPFAM" id="SSF55347">
    <property type="entry name" value="Glyceraldehyde-3-phosphate dehydrogenase-like, C-terminal domain"/>
    <property type="match status" value="1"/>
</dbReference>
<dbReference type="UniPathway" id="UPA00051">
    <property type="reaction ID" value="UER00465"/>
</dbReference>
<dbReference type="GO" id="GO:0050661">
    <property type="term" value="F:NADP binding"/>
    <property type="evidence" value="ECO:0007669"/>
    <property type="project" value="InterPro"/>
</dbReference>
<comment type="pathway">
    <text evidence="1 14">Amino-acid biosynthesis; L-threonine biosynthesis; L-threonine from L-aspartate: step 3/5.</text>
</comment>
<dbReference type="Gene3D" id="3.40.50.720">
    <property type="entry name" value="NAD(P)-binding Rossmann-like Domain"/>
    <property type="match status" value="1"/>
</dbReference>
<dbReference type="Pfam" id="PF03447">
    <property type="entry name" value="NAD_binding_3"/>
    <property type="match status" value="1"/>
</dbReference>
<evidence type="ECO:0000256" key="2">
    <source>
        <dbReference type="ARBA" id="ARBA00005062"/>
    </source>
</evidence>